<comment type="similarity">
    <text evidence="3">Belongs to the ARTD/PARP family.</text>
</comment>
<evidence type="ECO:0000259" key="5">
    <source>
        <dbReference type="PROSITE" id="PS50103"/>
    </source>
</evidence>
<accession>A0AAD9Q697</accession>
<reference evidence="8" key="2">
    <citation type="journal article" date="2023" name="Science">
        <title>Genomic signatures of disease resistance in endangered staghorn corals.</title>
        <authorList>
            <person name="Vollmer S.V."/>
            <person name="Selwyn J.D."/>
            <person name="Despard B.A."/>
            <person name="Roesel C.L."/>
        </authorList>
    </citation>
    <scope>NUCLEOTIDE SEQUENCE</scope>
    <source>
        <strain evidence="8">K2</strain>
    </source>
</reference>
<dbReference type="GO" id="GO:1990404">
    <property type="term" value="F:NAD+-protein mono-ADP-ribosyltransferase activity"/>
    <property type="evidence" value="ECO:0007669"/>
    <property type="project" value="TreeGrafter"/>
</dbReference>
<dbReference type="GO" id="GO:0008270">
    <property type="term" value="F:zinc ion binding"/>
    <property type="evidence" value="ECO:0007669"/>
    <property type="project" value="UniProtKB-KW"/>
</dbReference>
<evidence type="ECO:0000256" key="2">
    <source>
        <dbReference type="ARBA" id="ARBA00023242"/>
    </source>
</evidence>
<evidence type="ECO:0000313" key="9">
    <source>
        <dbReference type="Proteomes" id="UP001249851"/>
    </source>
</evidence>
<dbReference type="PANTHER" id="PTHR45740">
    <property type="entry name" value="POLY [ADP-RIBOSE] POLYMERASE"/>
    <property type="match status" value="1"/>
</dbReference>
<dbReference type="AlphaFoldDB" id="A0AAD9Q697"/>
<gene>
    <name evidence="8" type="ORF">P5673_023046</name>
</gene>
<feature type="domain" description="PARP catalytic" evidence="7">
    <location>
        <begin position="791"/>
        <end position="850"/>
    </location>
</feature>
<organism evidence="8 9">
    <name type="scientific">Acropora cervicornis</name>
    <name type="common">Staghorn coral</name>
    <dbReference type="NCBI Taxonomy" id="6130"/>
    <lineage>
        <taxon>Eukaryota</taxon>
        <taxon>Metazoa</taxon>
        <taxon>Cnidaria</taxon>
        <taxon>Anthozoa</taxon>
        <taxon>Hexacorallia</taxon>
        <taxon>Scleractinia</taxon>
        <taxon>Astrocoeniina</taxon>
        <taxon>Acroporidae</taxon>
        <taxon>Acropora</taxon>
    </lineage>
</organism>
<feature type="domain" description="C3H1-type" evidence="5">
    <location>
        <begin position="115"/>
        <end position="137"/>
    </location>
</feature>
<feature type="domain" description="WWE" evidence="6">
    <location>
        <begin position="664"/>
        <end position="753"/>
    </location>
</feature>
<comment type="subcellular location">
    <subcellularLocation>
        <location evidence="1">Nucleus</location>
    </subcellularLocation>
</comment>
<dbReference type="Proteomes" id="UP001249851">
    <property type="component" value="Unassembled WGS sequence"/>
</dbReference>
<keyword evidence="9" id="KW-1185">Reference proteome</keyword>
<keyword evidence="4" id="KW-0862">Zinc</keyword>
<dbReference type="GO" id="GO:0003950">
    <property type="term" value="F:NAD+ poly-ADP-ribosyltransferase activity"/>
    <property type="evidence" value="ECO:0007669"/>
    <property type="project" value="InterPro"/>
</dbReference>
<evidence type="ECO:0000256" key="1">
    <source>
        <dbReference type="ARBA" id="ARBA00004123"/>
    </source>
</evidence>
<keyword evidence="2" id="KW-0539">Nucleus</keyword>
<feature type="zinc finger region" description="C3H1-type" evidence="4">
    <location>
        <begin position="164"/>
        <end position="190"/>
    </location>
</feature>
<name>A0AAD9Q697_ACRCE</name>
<evidence type="ECO:0000256" key="3">
    <source>
        <dbReference type="ARBA" id="ARBA00024347"/>
    </source>
</evidence>
<dbReference type="PROSITE" id="PS50103">
    <property type="entry name" value="ZF_C3H1"/>
    <property type="match status" value="5"/>
</dbReference>
<feature type="domain" description="C3H1-type" evidence="5">
    <location>
        <begin position="447"/>
        <end position="474"/>
    </location>
</feature>
<dbReference type="InterPro" id="IPR004170">
    <property type="entry name" value="WWE_dom"/>
</dbReference>
<dbReference type="Gene3D" id="4.10.1000.10">
    <property type="entry name" value="Zinc finger, CCCH-type"/>
    <property type="match status" value="1"/>
</dbReference>
<dbReference type="InterPro" id="IPR012317">
    <property type="entry name" value="Poly(ADP-ribose)pol_cat_dom"/>
</dbReference>
<evidence type="ECO:0000256" key="4">
    <source>
        <dbReference type="PROSITE-ProRule" id="PRU00723"/>
    </source>
</evidence>
<feature type="zinc finger region" description="C3H1-type" evidence="4">
    <location>
        <begin position="115"/>
        <end position="137"/>
    </location>
</feature>
<sequence length="850" mass="98045">IFPLKCFGTVSRKRSTHHVGMADGVLEERLFNYICGRGGFVELSVLLQQSSPLGCRKSEEEAKVWLKNQRKFGLVKDRGGNITGVRVDFRKKLCLQYVSKGSCKKREGFCRHWHICKKFIEGKCSARDNCGLSHDFHEGANREILEKLCLEKYSNKSLRKIMAWSLPQVCQSYLRGQCNSHKCSYIHVCHREIQGLSCTCSLSHSLFDDRHNLAVLNLYGLVPTNLAFVCCSVLYLGEDPCSVYQNSSSHRASFLEGKTAISGMSVIGSDIQTLNWNRSIMIAAKGKLATESDVSCKVTKVPSSSYPGEWQVFQTLCREYDCSASFKEIARRPDLFPHGISSAESWFRKTRGNFLIKESDTETGEILRIDAFSADARLCVSWIENQTCHEQHCQSFHVCKSYISDTCNLGASCPMNHSFLNGRDQALLFRLRFDFLNDKQLRKLVLLSSPQVCEDYNNSICMRGNSCGKIHICSGYLRNCCRGVWECGLYHESTFSSKQTQDILQHLQMSNISSKNTLKLIIDDKRCLTGKDKLQCFIHVDKPEAPICLSFLVGTCKLGKRCSNHHCSLPYHWQYKVPNVDVWKSFSDKDNVTLERLYCDVKNTQMEFKPDEILDFSLAERVSASLVKGYTITIDLNDMLILLKQLKSQDTIRSQLRRLSMVGDYVDPRCSMPMSWSWYWEENGEVWRTYDKDCLERGLQRLIEKAYVEYLKQGKVKEEFKFETAKHKYKLFFSSTGMYQVNLETGTKRRVRRRPGKVISNEDIEDLKWMHGDSSYREEVHRLLRAEKKYIPSHWCPMPSNVKYYRACVDPSSVEFKDLEKLFKSSMNEEVLIAKIERVQNLFMMEKYCR</sequence>
<feature type="domain" description="C3H1-type" evidence="5">
    <location>
        <begin position="164"/>
        <end position="190"/>
    </location>
</feature>
<keyword evidence="4" id="KW-0863">Zinc-finger</keyword>
<keyword evidence="4" id="KW-0479">Metal-binding</keyword>
<dbReference type="PROSITE" id="PS50918">
    <property type="entry name" value="WWE"/>
    <property type="match status" value="1"/>
</dbReference>
<dbReference type="SMART" id="SM00356">
    <property type="entry name" value="ZnF_C3H1"/>
    <property type="match status" value="5"/>
</dbReference>
<dbReference type="Pfam" id="PF02825">
    <property type="entry name" value="WWE"/>
    <property type="match status" value="1"/>
</dbReference>
<dbReference type="InterPro" id="IPR000571">
    <property type="entry name" value="Znf_CCCH"/>
</dbReference>
<feature type="zinc finger region" description="C3H1-type" evidence="4">
    <location>
        <begin position="447"/>
        <end position="474"/>
    </location>
</feature>
<dbReference type="Gene3D" id="3.30.1370.210">
    <property type="match status" value="1"/>
</dbReference>
<dbReference type="PANTHER" id="PTHR45740:SF2">
    <property type="entry name" value="POLY [ADP-RIBOSE] POLYMERASE"/>
    <property type="match status" value="1"/>
</dbReference>
<dbReference type="Gene3D" id="3.30.720.50">
    <property type="match status" value="1"/>
</dbReference>
<dbReference type="Gene3D" id="3.90.228.10">
    <property type="match status" value="1"/>
</dbReference>
<dbReference type="InterPro" id="IPR051712">
    <property type="entry name" value="ARTD-AVP"/>
</dbReference>
<comment type="caution">
    <text evidence="8">The sequence shown here is derived from an EMBL/GenBank/DDBJ whole genome shotgun (WGS) entry which is preliminary data.</text>
</comment>
<evidence type="ECO:0000259" key="7">
    <source>
        <dbReference type="PROSITE" id="PS51059"/>
    </source>
</evidence>
<dbReference type="InterPro" id="IPR037197">
    <property type="entry name" value="WWE_dom_sf"/>
</dbReference>
<feature type="zinc finger region" description="C3H1-type" evidence="4">
    <location>
        <begin position="398"/>
        <end position="420"/>
    </location>
</feature>
<proteinExistence type="inferred from homology"/>
<feature type="zinc finger region" description="C3H1-type" evidence="4">
    <location>
        <begin position="542"/>
        <end position="569"/>
    </location>
</feature>
<dbReference type="SUPFAM" id="SSF117839">
    <property type="entry name" value="WWE domain"/>
    <property type="match status" value="1"/>
</dbReference>
<evidence type="ECO:0000313" key="8">
    <source>
        <dbReference type="EMBL" id="KAK2555403.1"/>
    </source>
</evidence>
<dbReference type="EMBL" id="JARQWQ010000063">
    <property type="protein sequence ID" value="KAK2555403.1"/>
    <property type="molecule type" value="Genomic_DNA"/>
</dbReference>
<protein>
    <submittedName>
        <fullName evidence="8">Protein mono-ADP-ribosyltransferase PARP12</fullName>
    </submittedName>
</protein>
<feature type="non-terminal residue" evidence="8">
    <location>
        <position position="1"/>
    </location>
</feature>
<dbReference type="PROSITE" id="PS51059">
    <property type="entry name" value="PARP_CATALYTIC"/>
    <property type="match status" value="1"/>
</dbReference>
<reference evidence="8" key="1">
    <citation type="journal article" date="2023" name="G3 (Bethesda)">
        <title>Whole genome assembly and annotation of the endangered Caribbean coral Acropora cervicornis.</title>
        <authorList>
            <person name="Selwyn J.D."/>
            <person name="Vollmer S.V."/>
        </authorList>
    </citation>
    <scope>NUCLEOTIDE SEQUENCE</scope>
    <source>
        <strain evidence="8">K2</strain>
    </source>
</reference>
<feature type="domain" description="C3H1-type" evidence="5">
    <location>
        <begin position="542"/>
        <end position="569"/>
    </location>
</feature>
<dbReference type="GO" id="GO:0005634">
    <property type="term" value="C:nucleus"/>
    <property type="evidence" value="ECO:0007669"/>
    <property type="project" value="UniProtKB-SubCell"/>
</dbReference>
<evidence type="ECO:0000259" key="6">
    <source>
        <dbReference type="PROSITE" id="PS50918"/>
    </source>
</evidence>
<feature type="domain" description="C3H1-type" evidence="5">
    <location>
        <begin position="398"/>
        <end position="420"/>
    </location>
</feature>